<evidence type="ECO:0000256" key="1">
    <source>
        <dbReference type="SAM" id="Phobius"/>
    </source>
</evidence>
<reference evidence="3 4" key="1">
    <citation type="submission" date="2021-11" db="EMBL/GenBank/DDBJ databases">
        <authorList>
            <person name="Oh E.-T."/>
            <person name="Kim S.-B."/>
        </authorList>
    </citation>
    <scope>NUCLEOTIDE SEQUENCE [LARGE SCALE GENOMIC DNA]</scope>
    <source>
        <strain evidence="3 4">MMS20-SJTN17</strain>
    </source>
</reference>
<dbReference type="Gene3D" id="1.10.287.70">
    <property type="match status" value="1"/>
</dbReference>
<evidence type="ECO:0000259" key="2">
    <source>
        <dbReference type="Pfam" id="PF07885"/>
    </source>
</evidence>
<dbReference type="Pfam" id="PF07885">
    <property type="entry name" value="Ion_trans_2"/>
    <property type="match status" value="1"/>
</dbReference>
<feature type="transmembrane region" description="Helical" evidence="1">
    <location>
        <begin position="70"/>
        <end position="90"/>
    </location>
</feature>
<keyword evidence="1" id="KW-1133">Transmembrane helix</keyword>
<feature type="transmembrane region" description="Helical" evidence="1">
    <location>
        <begin position="173"/>
        <end position="193"/>
    </location>
</feature>
<name>A0ABS8KHE4_9BURK</name>
<feature type="transmembrane region" description="Helical" evidence="1">
    <location>
        <begin position="102"/>
        <end position="121"/>
    </location>
</feature>
<feature type="domain" description="Potassium channel" evidence="2">
    <location>
        <begin position="152"/>
        <end position="220"/>
    </location>
</feature>
<comment type="caution">
    <text evidence="3">The sequence shown here is derived from an EMBL/GenBank/DDBJ whole genome shotgun (WGS) entry which is preliminary data.</text>
</comment>
<dbReference type="EMBL" id="JAJITC010000010">
    <property type="protein sequence ID" value="MCC8404125.1"/>
    <property type="molecule type" value="Genomic_DNA"/>
</dbReference>
<dbReference type="RefSeq" id="WP_230562947.1">
    <property type="nucleotide sequence ID" value="NZ_JAJITC010000010.1"/>
</dbReference>
<keyword evidence="4" id="KW-1185">Reference proteome</keyword>
<protein>
    <submittedName>
        <fullName evidence="3">Ion channel</fullName>
    </submittedName>
</protein>
<dbReference type="InterPro" id="IPR013099">
    <property type="entry name" value="K_chnl_dom"/>
</dbReference>
<gene>
    <name evidence="3" type="ORF">LJ655_19950</name>
</gene>
<sequence>MTYIQRLQERAARLRSGGMVILLVLLVITVFVLPVVVTSNSVIDRIAQDVLLSSILVSGVVAASDRSKGLAWIALVMLVAIVVRWMGWLLPNGPGLVIRDEVKMFSLTLLGALMGTKVFGAGTVTRNRIGGAVVLYMLVGLVCADAYQLISIVVPGSFVGTSTHDRSVDRSTWVYFSFVTLTTVGYGDITPVARAARSLSNLEALIGQLYPAIVLARLVSLQVAGRGSGSNKS</sequence>
<keyword evidence="1" id="KW-0472">Membrane</keyword>
<keyword evidence="1" id="KW-0812">Transmembrane</keyword>
<accession>A0ABS8KHE4</accession>
<dbReference type="Proteomes" id="UP001430614">
    <property type="component" value="Unassembled WGS sequence"/>
</dbReference>
<evidence type="ECO:0000313" key="3">
    <source>
        <dbReference type="EMBL" id="MCC8404125.1"/>
    </source>
</evidence>
<feature type="transmembrane region" description="Helical" evidence="1">
    <location>
        <begin position="133"/>
        <end position="153"/>
    </location>
</feature>
<dbReference type="SUPFAM" id="SSF81324">
    <property type="entry name" value="Voltage-gated potassium channels"/>
    <property type="match status" value="1"/>
</dbReference>
<feature type="transmembrane region" description="Helical" evidence="1">
    <location>
        <begin position="20"/>
        <end position="40"/>
    </location>
</feature>
<feature type="transmembrane region" description="Helical" evidence="1">
    <location>
        <begin position="46"/>
        <end position="63"/>
    </location>
</feature>
<organism evidence="3 4">
    <name type="scientific">Paraburkholderia translucens</name>
    <dbReference type="NCBI Taxonomy" id="2886945"/>
    <lineage>
        <taxon>Bacteria</taxon>
        <taxon>Pseudomonadati</taxon>
        <taxon>Pseudomonadota</taxon>
        <taxon>Betaproteobacteria</taxon>
        <taxon>Burkholderiales</taxon>
        <taxon>Burkholderiaceae</taxon>
        <taxon>Paraburkholderia</taxon>
    </lineage>
</organism>
<evidence type="ECO:0000313" key="4">
    <source>
        <dbReference type="Proteomes" id="UP001430614"/>
    </source>
</evidence>
<proteinExistence type="predicted"/>